<evidence type="ECO:0000256" key="4">
    <source>
        <dbReference type="ARBA" id="ARBA00022989"/>
    </source>
</evidence>
<accession>A0A816B6M1</accession>
<dbReference type="AlphaFoldDB" id="A0A816B6M1"/>
<keyword evidence="2" id="KW-0813">Transport</keyword>
<feature type="transmembrane region" description="Helical" evidence="6">
    <location>
        <begin position="373"/>
        <end position="392"/>
    </location>
</feature>
<organism evidence="7 9">
    <name type="scientific">Rotaria magnacalcarata</name>
    <dbReference type="NCBI Taxonomy" id="392030"/>
    <lineage>
        <taxon>Eukaryota</taxon>
        <taxon>Metazoa</taxon>
        <taxon>Spiralia</taxon>
        <taxon>Gnathifera</taxon>
        <taxon>Rotifera</taxon>
        <taxon>Eurotatoria</taxon>
        <taxon>Bdelloidea</taxon>
        <taxon>Philodinida</taxon>
        <taxon>Philodinidae</taxon>
        <taxon>Rotaria</taxon>
    </lineage>
</organism>
<feature type="transmembrane region" description="Helical" evidence="6">
    <location>
        <begin position="497"/>
        <end position="515"/>
    </location>
</feature>
<comment type="subcellular location">
    <subcellularLocation>
        <location evidence="1">Membrane</location>
        <topology evidence="1">Multi-pass membrane protein</topology>
    </subcellularLocation>
</comment>
<reference evidence="7" key="1">
    <citation type="submission" date="2021-02" db="EMBL/GenBank/DDBJ databases">
        <authorList>
            <person name="Nowell W R."/>
        </authorList>
    </citation>
    <scope>NUCLEOTIDE SEQUENCE</scope>
</reference>
<feature type="transmembrane region" description="Helical" evidence="6">
    <location>
        <begin position="64"/>
        <end position="82"/>
    </location>
</feature>
<gene>
    <name evidence="8" type="ORF">GIL414_LOCUS7943</name>
    <name evidence="7" type="ORF">KQP761_LOCUS22959</name>
</gene>
<keyword evidence="3 6" id="KW-0812">Transmembrane</keyword>
<protein>
    <submittedName>
        <fullName evidence="7">Uncharacterized protein</fullName>
    </submittedName>
</protein>
<dbReference type="InterPro" id="IPR036259">
    <property type="entry name" value="MFS_trans_sf"/>
</dbReference>
<feature type="transmembrane region" description="Helical" evidence="6">
    <location>
        <begin position="197"/>
        <end position="217"/>
    </location>
</feature>
<dbReference type="GO" id="GO:0016020">
    <property type="term" value="C:membrane"/>
    <property type="evidence" value="ECO:0007669"/>
    <property type="project" value="UniProtKB-SubCell"/>
</dbReference>
<evidence type="ECO:0000256" key="1">
    <source>
        <dbReference type="ARBA" id="ARBA00004141"/>
    </source>
</evidence>
<dbReference type="GO" id="GO:0008506">
    <property type="term" value="F:sucrose:proton symporter activity"/>
    <property type="evidence" value="ECO:0007669"/>
    <property type="project" value="TreeGrafter"/>
</dbReference>
<dbReference type="Gene3D" id="1.20.1250.20">
    <property type="entry name" value="MFS general substrate transporter like domains"/>
    <property type="match status" value="2"/>
</dbReference>
<feature type="transmembrane region" description="Helical" evidence="6">
    <location>
        <begin position="404"/>
        <end position="422"/>
    </location>
</feature>
<dbReference type="EMBL" id="CAJNOW010012194">
    <property type="protein sequence ID" value="CAF1607390.1"/>
    <property type="molecule type" value="Genomic_DNA"/>
</dbReference>
<name>A0A816B6M1_9BILA</name>
<dbReference type="Proteomes" id="UP000663834">
    <property type="component" value="Unassembled WGS sequence"/>
</dbReference>
<feature type="transmembrane region" description="Helical" evidence="6">
    <location>
        <begin position="457"/>
        <end position="477"/>
    </location>
</feature>
<dbReference type="CDD" id="cd17313">
    <property type="entry name" value="MFS_SLC45_SUC"/>
    <property type="match status" value="1"/>
</dbReference>
<evidence type="ECO:0000313" key="8">
    <source>
        <dbReference type="EMBL" id="CAF3928428.1"/>
    </source>
</evidence>
<feature type="transmembrane region" description="Helical" evidence="6">
    <location>
        <begin position="522"/>
        <end position="547"/>
    </location>
</feature>
<feature type="transmembrane region" description="Helical" evidence="6">
    <location>
        <begin position="237"/>
        <end position="256"/>
    </location>
</feature>
<dbReference type="EMBL" id="CAJOBJ010002506">
    <property type="protein sequence ID" value="CAF3928428.1"/>
    <property type="molecule type" value="Genomic_DNA"/>
</dbReference>
<sequence length="553" mass="61637">MLDFFQRQFQHRSSYEQFNYEINKSYKSKFDLIRLSSVVCGIEFCYAAETAFVSPILLQMGLPIVFMTWAWCLPPLIGFFLVPALGSLSDKCNTRFGRRRPFIFLYSIGILIGLSLVANGRLFGEWFGDVKNEDIDDIQVGNQTGRKNQENLNPLLSRKYGATLTVLGVLLLDLDCDACQSPSRAYLLDVTSPSQHSLGLTTFTFMAGLGGCLGYFLGGIPWEHTFLKRVLGDHIHVLFTLVFIIYIICMILTLTASKEPTDITNVIPSIGRSASRRLYVSSENISDNANNTSPYETSPKNVMKVSYLDYIRSIIYMPSSLRWLCLTNFFCWMALVSYSLYFTDFVGQAVFGGSPTLDFNDPLRLLYNDGVRFGSWGMSIYSISCSIYSYNIQALNDYFGIKRVYIGSQIIYAIGMLLMGCLRHRVGVIVFSAVAGILYSTLFTIPYLLISQYHKSVAGILYSTLFTIPYLLISQYHTSNQFAQLNGSNTHGQIRGIGTDVAIVSSMVFLAQLCLSSTMGTLVHLAGSTVIVTIVASFLSICGAISATQVLYI</sequence>
<dbReference type="Proteomes" id="UP000681720">
    <property type="component" value="Unassembled WGS sequence"/>
</dbReference>
<evidence type="ECO:0000256" key="2">
    <source>
        <dbReference type="ARBA" id="ARBA00022448"/>
    </source>
</evidence>
<feature type="transmembrane region" description="Helical" evidence="6">
    <location>
        <begin position="103"/>
        <end position="123"/>
    </location>
</feature>
<dbReference type="FunFam" id="1.20.1250.20:FF:000321">
    <property type="entry name" value="Solute carrier family 45 member 2"/>
    <property type="match status" value="1"/>
</dbReference>
<evidence type="ECO:0000256" key="6">
    <source>
        <dbReference type="SAM" id="Phobius"/>
    </source>
</evidence>
<keyword evidence="4 6" id="KW-1133">Transmembrane helix</keyword>
<evidence type="ECO:0000256" key="3">
    <source>
        <dbReference type="ARBA" id="ARBA00022692"/>
    </source>
</evidence>
<dbReference type="PANTHER" id="PTHR19432:SF35">
    <property type="entry name" value="SOLUTE CARRIER FAMILY 45 MEMBER 3 ISOFORM X1"/>
    <property type="match status" value="1"/>
</dbReference>
<proteinExistence type="predicted"/>
<dbReference type="SUPFAM" id="SSF103473">
    <property type="entry name" value="MFS general substrate transporter"/>
    <property type="match status" value="1"/>
</dbReference>
<evidence type="ECO:0000313" key="9">
    <source>
        <dbReference type="Proteomes" id="UP000663834"/>
    </source>
</evidence>
<feature type="transmembrane region" description="Helical" evidence="6">
    <location>
        <begin position="428"/>
        <end position="450"/>
    </location>
</feature>
<evidence type="ECO:0000256" key="5">
    <source>
        <dbReference type="ARBA" id="ARBA00023136"/>
    </source>
</evidence>
<keyword evidence="5 6" id="KW-0472">Membrane</keyword>
<comment type="caution">
    <text evidence="7">The sequence shown here is derived from an EMBL/GenBank/DDBJ whole genome shotgun (WGS) entry which is preliminary data.</text>
</comment>
<feature type="transmembrane region" description="Helical" evidence="6">
    <location>
        <begin position="32"/>
        <end position="58"/>
    </location>
</feature>
<evidence type="ECO:0000313" key="7">
    <source>
        <dbReference type="EMBL" id="CAF1607390.1"/>
    </source>
</evidence>
<dbReference type="PANTHER" id="PTHR19432">
    <property type="entry name" value="SUGAR TRANSPORTER"/>
    <property type="match status" value="1"/>
</dbReference>
<feature type="transmembrane region" description="Helical" evidence="6">
    <location>
        <begin position="321"/>
        <end position="341"/>
    </location>
</feature>
<dbReference type="OrthoDB" id="28755at2759"/>